<organism evidence="1 2">
    <name type="scientific">Mycena pura</name>
    <dbReference type="NCBI Taxonomy" id="153505"/>
    <lineage>
        <taxon>Eukaryota</taxon>
        <taxon>Fungi</taxon>
        <taxon>Dikarya</taxon>
        <taxon>Basidiomycota</taxon>
        <taxon>Agaricomycotina</taxon>
        <taxon>Agaricomycetes</taxon>
        <taxon>Agaricomycetidae</taxon>
        <taxon>Agaricales</taxon>
        <taxon>Marasmiineae</taxon>
        <taxon>Mycenaceae</taxon>
        <taxon>Mycena</taxon>
    </lineage>
</organism>
<accession>A0AAD6Y686</accession>
<keyword evidence="2" id="KW-1185">Reference proteome</keyword>
<evidence type="ECO:0000313" key="2">
    <source>
        <dbReference type="Proteomes" id="UP001219525"/>
    </source>
</evidence>
<protein>
    <submittedName>
        <fullName evidence="1">Uncharacterized protein</fullName>
    </submittedName>
</protein>
<name>A0AAD6Y686_9AGAR</name>
<dbReference type="AlphaFoldDB" id="A0AAD6Y686"/>
<sequence length="194" mass="20449">MTPNLGIGVPSADIGSVFACGKMGRWVKTEANNVVKEQQARDASASDHYRGDVVCQPAAHVGALGAWSALRARCAAPLALPARAGTEQIPYTRRDRRGVRAETCGATAEAFANYRSALCACALAWWVSTASVSGSCAEQIYSAGDTRGASRRATVEVFAFQVIAIYSISLCMSDVSFLGLVWQTYSIPGDGSSC</sequence>
<evidence type="ECO:0000313" key="1">
    <source>
        <dbReference type="EMBL" id="KAJ7203609.1"/>
    </source>
</evidence>
<reference evidence="1" key="1">
    <citation type="submission" date="2023-03" db="EMBL/GenBank/DDBJ databases">
        <title>Massive genome expansion in bonnet fungi (Mycena s.s.) driven by repeated elements and novel gene families across ecological guilds.</title>
        <authorList>
            <consortium name="Lawrence Berkeley National Laboratory"/>
            <person name="Harder C.B."/>
            <person name="Miyauchi S."/>
            <person name="Viragh M."/>
            <person name="Kuo A."/>
            <person name="Thoen E."/>
            <person name="Andreopoulos B."/>
            <person name="Lu D."/>
            <person name="Skrede I."/>
            <person name="Drula E."/>
            <person name="Henrissat B."/>
            <person name="Morin E."/>
            <person name="Kohler A."/>
            <person name="Barry K."/>
            <person name="LaButti K."/>
            <person name="Morin E."/>
            <person name="Salamov A."/>
            <person name="Lipzen A."/>
            <person name="Mereny Z."/>
            <person name="Hegedus B."/>
            <person name="Baldrian P."/>
            <person name="Stursova M."/>
            <person name="Weitz H."/>
            <person name="Taylor A."/>
            <person name="Grigoriev I.V."/>
            <person name="Nagy L.G."/>
            <person name="Martin F."/>
            <person name="Kauserud H."/>
        </authorList>
    </citation>
    <scope>NUCLEOTIDE SEQUENCE</scope>
    <source>
        <strain evidence="1">9144</strain>
    </source>
</reference>
<gene>
    <name evidence="1" type="ORF">GGX14DRAFT_570063</name>
</gene>
<dbReference type="EMBL" id="JARJCW010000050">
    <property type="protein sequence ID" value="KAJ7203609.1"/>
    <property type="molecule type" value="Genomic_DNA"/>
</dbReference>
<comment type="caution">
    <text evidence="1">The sequence shown here is derived from an EMBL/GenBank/DDBJ whole genome shotgun (WGS) entry which is preliminary data.</text>
</comment>
<proteinExistence type="predicted"/>
<dbReference type="Proteomes" id="UP001219525">
    <property type="component" value="Unassembled WGS sequence"/>
</dbReference>